<dbReference type="RefSeq" id="WP_213125879.1">
    <property type="nucleotide sequence ID" value="NZ_JAGYPG010000003.1"/>
</dbReference>
<gene>
    <name evidence="1" type="ORF">KHA97_16470</name>
</gene>
<dbReference type="Gene3D" id="2.30.110.10">
    <property type="entry name" value="Electron Transport, Fmn-binding Protein, Chain A"/>
    <property type="match status" value="1"/>
</dbReference>
<dbReference type="Pfam" id="PF04299">
    <property type="entry name" value="FMN_bind_2"/>
    <property type="match status" value="1"/>
</dbReference>
<sequence length="209" mass="24184">MFIPKHFKVTNVEEIWDFVQENSFGTVVTTEQGKPIATHLPLGLNKIGDDYYITGHIAYANPQWKTFEVANENVLVMFQGPHAYISSSWYKHENVPTWNYQAVHVYGTASIMSEQELEEDLMLLLQKYERHRNNAAFWENLSPKAKKQIKGIVGFKIKVGEIQAAYKLSQNRNETDYINIIDNLQNEGNPNSKQMAELMEKRLKNHINP</sequence>
<dbReference type="InterPro" id="IPR012349">
    <property type="entry name" value="Split_barrel_FMN-bd"/>
</dbReference>
<organism evidence="1 2">
    <name type="scientific">Lederbergia citri</name>
    <dbReference type="NCBI Taxonomy" id="2833580"/>
    <lineage>
        <taxon>Bacteria</taxon>
        <taxon>Bacillati</taxon>
        <taxon>Bacillota</taxon>
        <taxon>Bacilli</taxon>
        <taxon>Bacillales</taxon>
        <taxon>Bacillaceae</taxon>
        <taxon>Lederbergia</taxon>
    </lineage>
</organism>
<proteinExistence type="predicted"/>
<dbReference type="Proteomes" id="UP000681414">
    <property type="component" value="Unassembled WGS sequence"/>
</dbReference>
<dbReference type="SUPFAM" id="SSF50475">
    <property type="entry name" value="FMN-binding split barrel"/>
    <property type="match status" value="1"/>
</dbReference>
<keyword evidence="2" id="KW-1185">Reference proteome</keyword>
<dbReference type="InterPro" id="IPR007396">
    <property type="entry name" value="TR_PAI2-type"/>
</dbReference>
<evidence type="ECO:0000313" key="2">
    <source>
        <dbReference type="Proteomes" id="UP000681414"/>
    </source>
</evidence>
<protein>
    <submittedName>
        <fullName evidence="1">FMN-binding negative transcriptional regulator</fullName>
    </submittedName>
</protein>
<accession>A0A942TGT3</accession>
<comment type="caution">
    <text evidence="1">The sequence shown here is derived from an EMBL/GenBank/DDBJ whole genome shotgun (WGS) entry which is preliminary data.</text>
</comment>
<dbReference type="PANTHER" id="PTHR35802:SF1">
    <property type="entry name" value="PROTEASE SYNTHASE AND SPORULATION PROTEIN PAI 2"/>
    <property type="match status" value="1"/>
</dbReference>
<dbReference type="PIRSF" id="PIRSF010372">
    <property type="entry name" value="PaiB"/>
    <property type="match status" value="1"/>
</dbReference>
<reference evidence="1 2" key="1">
    <citation type="submission" date="2021-05" db="EMBL/GenBank/DDBJ databases">
        <title>Novel Bacillus species.</title>
        <authorList>
            <person name="Liu G."/>
        </authorList>
    </citation>
    <scope>NUCLEOTIDE SEQUENCE [LARGE SCALE GENOMIC DNA]</scope>
    <source>
        <strain evidence="2">FJAT-49780</strain>
    </source>
</reference>
<dbReference type="EMBL" id="JAGYPG010000003">
    <property type="protein sequence ID" value="MBS4196648.1"/>
    <property type="molecule type" value="Genomic_DNA"/>
</dbReference>
<dbReference type="PANTHER" id="PTHR35802">
    <property type="entry name" value="PROTEASE SYNTHASE AND SPORULATION PROTEIN PAI 2"/>
    <property type="match status" value="1"/>
</dbReference>
<dbReference type="AlphaFoldDB" id="A0A942TGT3"/>
<name>A0A942TGT3_9BACI</name>
<evidence type="ECO:0000313" key="1">
    <source>
        <dbReference type="EMBL" id="MBS4196648.1"/>
    </source>
</evidence>